<dbReference type="RefSeq" id="WP_015286350.1">
    <property type="nucleotide sequence ID" value="NC_019943.1"/>
</dbReference>
<dbReference type="AlphaFoldDB" id="L0HJA3"/>
<feature type="transmembrane region" description="Helical" evidence="7">
    <location>
        <begin position="247"/>
        <end position="270"/>
    </location>
</feature>
<reference evidence="10" key="1">
    <citation type="submission" date="2011-12" db="EMBL/GenBank/DDBJ databases">
        <title>Complete sequence of Methanoregula formicicum SMSP.</title>
        <authorList>
            <person name="Lucas S."/>
            <person name="Han J."/>
            <person name="Lapidus A."/>
            <person name="Cheng J.-F."/>
            <person name="Goodwin L."/>
            <person name="Pitluck S."/>
            <person name="Peters L."/>
            <person name="Ovchinnikova G."/>
            <person name="Teshima H."/>
            <person name="Detter J.C."/>
            <person name="Han C."/>
            <person name="Tapia R."/>
            <person name="Land M."/>
            <person name="Hauser L."/>
            <person name="Kyrpides N."/>
            <person name="Ivanova N."/>
            <person name="Pagani I."/>
            <person name="Imachi H."/>
            <person name="Tamaki H."/>
            <person name="Sekiguchi Y."/>
            <person name="Kamagata Y."/>
            <person name="Cadillo-Quiroz H."/>
            <person name="Zinder S."/>
            <person name="Liu W.-T."/>
            <person name="Woyke T."/>
        </authorList>
    </citation>
    <scope>NUCLEOTIDE SEQUENCE [LARGE SCALE GENOMIC DNA]</scope>
    <source>
        <strain evidence="10">DSM 22288 / NBRC 105244 / SMSP</strain>
    </source>
</reference>
<dbReference type="GO" id="GO:0046872">
    <property type="term" value="F:metal ion binding"/>
    <property type="evidence" value="ECO:0007669"/>
    <property type="project" value="UniProtKB-KW"/>
</dbReference>
<dbReference type="InterPro" id="IPR043461">
    <property type="entry name" value="LpxH-like"/>
</dbReference>
<feature type="transmembrane region" description="Helical" evidence="7">
    <location>
        <begin position="316"/>
        <end position="341"/>
    </location>
</feature>
<evidence type="ECO:0000256" key="7">
    <source>
        <dbReference type="SAM" id="Phobius"/>
    </source>
</evidence>
<dbReference type="OrthoDB" id="31433at2157"/>
<organism evidence="9 10">
    <name type="scientific">Methanoregula formicica (strain DSM 22288 / NBRC 105244 / SMSP)</name>
    <dbReference type="NCBI Taxonomy" id="593750"/>
    <lineage>
        <taxon>Archaea</taxon>
        <taxon>Methanobacteriati</taxon>
        <taxon>Methanobacteriota</taxon>
        <taxon>Stenosarchaea group</taxon>
        <taxon>Methanomicrobia</taxon>
        <taxon>Methanomicrobiales</taxon>
        <taxon>Methanoregulaceae</taxon>
        <taxon>Methanoregula</taxon>
    </lineage>
</organism>
<evidence type="ECO:0000256" key="1">
    <source>
        <dbReference type="ARBA" id="ARBA00022475"/>
    </source>
</evidence>
<reference evidence="9 10" key="2">
    <citation type="journal article" date="2014" name="Genome Announc.">
        <title>Complete Genome Sequence of Methanoregula formicica SMSPT, a Mesophilic Hydrogenotrophic Methanogen Isolated from a Methanogenic Upflow Anaerobic Sludge Blanket Reactor.</title>
        <authorList>
            <person name="Yamamoto K."/>
            <person name="Tamaki H."/>
            <person name="Cadillo-Quiroz H."/>
            <person name="Imachi H."/>
            <person name="Kyrpides N."/>
            <person name="Woyke T."/>
            <person name="Goodwin L."/>
            <person name="Zinder S.H."/>
            <person name="Kamagata Y."/>
            <person name="Liu W.T."/>
        </authorList>
    </citation>
    <scope>NUCLEOTIDE SEQUENCE [LARGE SCALE GENOMIC DNA]</scope>
    <source>
        <strain evidence="10">DSM 22288 / NBRC 105244 / SMSP</strain>
    </source>
</reference>
<dbReference type="GO" id="GO:0009245">
    <property type="term" value="P:lipid A biosynthetic process"/>
    <property type="evidence" value="ECO:0007669"/>
    <property type="project" value="TreeGrafter"/>
</dbReference>
<dbReference type="Gene3D" id="3.60.21.10">
    <property type="match status" value="1"/>
</dbReference>
<keyword evidence="7" id="KW-0812">Transmembrane</keyword>
<name>L0HJA3_METFS</name>
<evidence type="ECO:0000259" key="8">
    <source>
        <dbReference type="Pfam" id="PF00149"/>
    </source>
</evidence>
<keyword evidence="10" id="KW-1185">Reference proteome</keyword>
<evidence type="ECO:0000313" key="10">
    <source>
        <dbReference type="Proteomes" id="UP000010824"/>
    </source>
</evidence>
<keyword evidence="3" id="KW-0479">Metal-binding</keyword>
<evidence type="ECO:0000256" key="4">
    <source>
        <dbReference type="ARBA" id="ARBA00022801"/>
    </source>
</evidence>
<dbReference type="SUPFAM" id="SSF56300">
    <property type="entry name" value="Metallo-dependent phosphatases"/>
    <property type="match status" value="1"/>
</dbReference>
<keyword evidence="6" id="KW-0464">Manganese</keyword>
<dbReference type="EMBL" id="CP003167">
    <property type="protein sequence ID" value="AGB03388.1"/>
    <property type="molecule type" value="Genomic_DNA"/>
</dbReference>
<dbReference type="Proteomes" id="UP000010824">
    <property type="component" value="Chromosome"/>
</dbReference>
<dbReference type="PANTHER" id="PTHR34990">
    <property type="entry name" value="UDP-2,3-DIACYLGLUCOSAMINE HYDROLASE-RELATED"/>
    <property type="match status" value="1"/>
</dbReference>
<proteinExistence type="predicted"/>
<dbReference type="GO" id="GO:0016020">
    <property type="term" value="C:membrane"/>
    <property type="evidence" value="ECO:0007669"/>
    <property type="project" value="GOC"/>
</dbReference>
<evidence type="ECO:0000256" key="2">
    <source>
        <dbReference type="ARBA" id="ARBA00022519"/>
    </source>
</evidence>
<dbReference type="GeneID" id="14309778"/>
<dbReference type="eggNOG" id="arCOG01151">
    <property type="taxonomic scope" value="Archaea"/>
</dbReference>
<dbReference type="InParanoid" id="L0HJA3"/>
<dbReference type="InterPro" id="IPR004843">
    <property type="entry name" value="Calcineurin-like_PHP"/>
</dbReference>
<dbReference type="Pfam" id="PF00149">
    <property type="entry name" value="Metallophos"/>
    <property type="match status" value="1"/>
</dbReference>
<evidence type="ECO:0000256" key="5">
    <source>
        <dbReference type="ARBA" id="ARBA00023136"/>
    </source>
</evidence>
<dbReference type="PANTHER" id="PTHR34990:SF1">
    <property type="entry name" value="UDP-2,3-DIACYLGLUCOSAMINE HYDROLASE"/>
    <property type="match status" value="1"/>
</dbReference>
<protein>
    <recommendedName>
        <fullName evidence="8">Calcineurin-like phosphoesterase domain-containing protein</fullName>
    </recommendedName>
</protein>
<feature type="domain" description="Calcineurin-like phosphoesterase" evidence="8">
    <location>
        <begin position="16"/>
        <end position="183"/>
    </location>
</feature>
<evidence type="ECO:0000256" key="3">
    <source>
        <dbReference type="ARBA" id="ARBA00022723"/>
    </source>
</evidence>
<keyword evidence="1" id="KW-1003">Cell membrane</keyword>
<dbReference type="KEGG" id="mfo:Metfor_2386"/>
<dbReference type="InterPro" id="IPR029052">
    <property type="entry name" value="Metallo-depent_PP-like"/>
</dbReference>
<keyword evidence="7" id="KW-1133">Transmembrane helix</keyword>
<feature type="transmembrane region" description="Helical" evidence="7">
    <location>
        <begin position="223"/>
        <end position="241"/>
    </location>
</feature>
<sequence>MTDASGPDSIDKDESVIVVSDLHLGGEFGHETSGRFCNFLEAVSRFSGKAPFSREQQFRIGGIDKVFKPPKKIILLGDILEFWASRCRNRDYVTLDALKPFAQLQEMDCDVVYVTGNHDEDVEEIIDAANFENKKKTSPEKDSIDLFTQNTKKFSLHKKHYIPGRNGEGLEVGGVHYAFLHGHQFDQQQLPYSIGECIGARFDPISYIADIANTQAAKKVTPVIAGALVVIWIALAVVLGNRENGPLVSALTLILGGVIVASLVNTVVLFGSGCQKKISILQVRPIQILQGVAAFFALLLTGLILLGFVVPWIHNVLFLVIFAIFSLLVAFTAVPILVVSLQKKFYSFWQKTTSIKGSDVEKIIPKEKSSASDFNPEKYSLTADVVVFGHTHCANMPESKHFVRKKSQEYTGPERVFFCNTGDWERDPAMPLTKECPFKETFVYIDHDGLFLMRWDDKGKEKIQFIKRIPAAMITHNVIP</sequence>
<gene>
    <name evidence="9" type="ordered locus">Metfor_2386</name>
</gene>
<dbReference type="HOGENOM" id="CLU_592664_0_0_2"/>
<dbReference type="GO" id="GO:0008758">
    <property type="term" value="F:UDP-2,3-diacylglucosamine hydrolase activity"/>
    <property type="evidence" value="ECO:0007669"/>
    <property type="project" value="TreeGrafter"/>
</dbReference>
<keyword evidence="2" id="KW-0997">Cell inner membrane</keyword>
<evidence type="ECO:0000313" key="9">
    <source>
        <dbReference type="EMBL" id="AGB03388.1"/>
    </source>
</evidence>
<keyword evidence="4" id="KW-0378">Hydrolase</keyword>
<evidence type="ECO:0000256" key="6">
    <source>
        <dbReference type="ARBA" id="ARBA00023211"/>
    </source>
</evidence>
<keyword evidence="5 7" id="KW-0472">Membrane</keyword>
<accession>L0HJA3</accession>
<feature type="transmembrane region" description="Helical" evidence="7">
    <location>
        <begin position="291"/>
        <end position="310"/>
    </location>
</feature>